<evidence type="ECO:0000256" key="3">
    <source>
        <dbReference type="ARBA" id="ARBA00022475"/>
    </source>
</evidence>
<evidence type="ECO:0000313" key="14">
    <source>
        <dbReference type="Proteomes" id="UP000887574"/>
    </source>
</evidence>
<evidence type="ECO:0000256" key="6">
    <source>
        <dbReference type="ARBA" id="ARBA00023040"/>
    </source>
</evidence>
<keyword evidence="6" id="KW-0297">G-protein coupled receptor</keyword>
<keyword evidence="4 12" id="KW-0812">Transmembrane</keyword>
<keyword evidence="7 12" id="KW-0472">Membrane</keyword>
<feature type="transmembrane region" description="Helical" evidence="12">
    <location>
        <begin position="303"/>
        <end position="323"/>
    </location>
</feature>
<evidence type="ECO:0000256" key="1">
    <source>
        <dbReference type="ARBA" id="ARBA00004651"/>
    </source>
</evidence>
<feature type="domain" description="G-protein coupled receptors family 3 profile" evidence="13">
    <location>
        <begin position="182"/>
        <end position="377"/>
    </location>
</feature>
<keyword evidence="9" id="KW-0325">Glycoprotein</keyword>
<feature type="transmembrane region" description="Helical" evidence="12">
    <location>
        <begin position="219"/>
        <end position="246"/>
    </location>
</feature>
<feature type="transmembrane region" description="Helical" evidence="12">
    <location>
        <begin position="181"/>
        <end position="198"/>
    </location>
</feature>
<dbReference type="InterPro" id="IPR011500">
    <property type="entry name" value="GPCR_3_9-Cys_dom"/>
</dbReference>
<organism evidence="14 15">
    <name type="scientific">Ditylenchus dipsaci</name>
    <dbReference type="NCBI Taxonomy" id="166011"/>
    <lineage>
        <taxon>Eukaryota</taxon>
        <taxon>Metazoa</taxon>
        <taxon>Ecdysozoa</taxon>
        <taxon>Nematoda</taxon>
        <taxon>Chromadorea</taxon>
        <taxon>Rhabditida</taxon>
        <taxon>Tylenchina</taxon>
        <taxon>Tylenchomorpha</taxon>
        <taxon>Sphaerularioidea</taxon>
        <taxon>Anguinidae</taxon>
        <taxon>Anguininae</taxon>
        <taxon>Ditylenchus</taxon>
    </lineage>
</organism>
<evidence type="ECO:0000256" key="9">
    <source>
        <dbReference type="ARBA" id="ARBA00023180"/>
    </source>
</evidence>
<dbReference type="InterPro" id="IPR038550">
    <property type="entry name" value="GPCR_3_9-Cys_sf"/>
</dbReference>
<accession>A0A915D9L4</accession>
<proteinExistence type="inferred from homology"/>
<dbReference type="PROSITE" id="PS00980">
    <property type="entry name" value="G_PROTEIN_RECEP_F3_2"/>
    <property type="match status" value="1"/>
</dbReference>
<comment type="similarity">
    <text evidence="2">Belongs to the G-protein coupled receptor 3 family.</text>
</comment>
<protein>
    <submittedName>
        <fullName evidence="15">G-protein coupled receptors family 3 profile domain-containing protein</fullName>
    </submittedName>
</protein>
<dbReference type="WBParaSite" id="jg16878.1">
    <property type="protein sequence ID" value="jg16878.1"/>
    <property type="gene ID" value="jg16878"/>
</dbReference>
<dbReference type="PRINTS" id="PR00593">
    <property type="entry name" value="MTABOTROPICR"/>
</dbReference>
<evidence type="ECO:0000256" key="5">
    <source>
        <dbReference type="ARBA" id="ARBA00022989"/>
    </source>
</evidence>
<evidence type="ECO:0000256" key="12">
    <source>
        <dbReference type="SAM" id="Phobius"/>
    </source>
</evidence>
<dbReference type="InterPro" id="IPR000162">
    <property type="entry name" value="GPCR_3_mtglu_rcpt"/>
</dbReference>
<evidence type="ECO:0000256" key="7">
    <source>
        <dbReference type="ARBA" id="ARBA00023136"/>
    </source>
</evidence>
<evidence type="ECO:0000256" key="10">
    <source>
        <dbReference type="ARBA" id="ARBA00023224"/>
    </source>
</evidence>
<dbReference type="GO" id="GO:0005886">
    <property type="term" value="C:plasma membrane"/>
    <property type="evidence" value="ECO:0007669"/>
    <property type="project" value="UniProtKB-SubCell"/>
</dbReference>
<dbReference type="InterPro" id="IPR000337">
    <property type="entry name" value="GPCR_3"/>
</dbReference>
<comment type="subcellular location">
    <subcellularLocation>
        <location evidence="1">Cell membrane</location>
        <topology evidence="1">Multi-pass membrane protein</topology>
    </subcellularLocation>
</comment>
<keyword evidence="5 12" id="KW-1133">Transmembrane helix</keyword>
<keyword evidence="14" id="KW-1185">Reference proteome</keyword>
<dbReference type="PRINTS" id="PR00248">
    <property type="entry name" value="GPCRMGR"/>
</dbReference>
<dbReference type="Pfam" id="PF07562">
    <property type="entry name" value="NCD3G"/>
    <property type="match status" value="1"/>
</dbReference>
<keyword evidence="3" id="KW-1003">Cell membrane</keyword>
<reference evidence="15" key="1">
    <citation type="submission" date="2022-11" db="UniProtKB">
        <authorList>
            <consortium name="WormBaseParasite"/>
        </authorList>
    </citation>
    <scope>IDENTIFICATION</scope>
</reference>
<keyword evidence="10" id="KW-0807">Transducer</keyword>
<evidence type="ECO:0000259" key="13">
    <source>
        <dbReference type="PROSITE" id="PS50259"/>
    </source>
</evidence>
<dbReference type="Pfam" id="PF00003">
    <property type="entry name" value="7tm_3"/>
    <property type="match status" value="1"/>
</dbReference>
<keyword evidence="8" id="KW-0675">Receptor</keyword>
<evidence type="ECO:0000256" key="4">
    <source>
        <dbReference type="ARBA" id="ARBA00022692"/>
    </source>
</evidence>
<dbReference type="Proteomes" id="UP000887574">
    <property type="component" value="Unplaced"/>
</dbReference>
<dbReference type="FunFam" id="2.10.50.30:FF:000001">
    <property type="entry name" value="metabotropic glutamate receptor 1"/>
    <property type="match status" value="1"/>
</dbReference>
<feature type="transmembrane region" description="Helical" evidence="12">
    <location>
        <begin position="272"/>
        <end position="291"/>
    </location>
</feature>
<dbReference type="AlphaFoldDB" id="A0A915D9L4"/>
<evidence type="ECO:0000256" key="8">
    <source>
        <dbReference type="ARBA" id="ARBA00023170"/>
    </source>
</evidence>
<dbReference type="PANTHER" id="PTHR24060">
    <property type="entry name" value="METABOTROPIC GLUTAMATE RECEPTOR"/>
    <property type="match status" value="1"/>
</dbReference>
<name>A0A915D9L4_9BILA</name>
<dbReference type="Gene3D" id="2.10.50.30">
    <property type="entry name" value="GPCR, family 3, nine cysteines domain"/>
    <property type="match status" value="1"/>
</dbReference>
<dbReference type="PROSITE" id="PS00981">
    <property type="entry name" value="G_PROTEIN_RECEP_F3_3"/>
    <property type="match status" value="1"/>
</dbReference>
<sequence>MQNYPKFGWQKVHFSPQGDGPAHYTILNYQPSSQRSKGSDSDRSDYVEVGRWSEDRLELKENLMFWNLEGNKQPLPISQCSMPCQTGYKKQLIKLDEVCCWACGKCEDYEYLANETTCVDCGTGHWPFSDRTGCYDLSINHLMHMRWSTWHSIIPSILAVTGILCTVVVIALYTIHAETPVRTGIGFAFSCLYAAMLVKTNRIHRIFSQATRSAKRPEWISPISQVVLTGVLAGLQLFGSLIWLFVVPPGTRHIYPSRDQVVLTCNVPDHHFLYSLAYDAALIVLCTVYAVKTRKVPENFNETKFIGFSMYTTCVMWLCWILFFFGTGSDFQVQTTALCISISMSANVALVCIFSPKLYIILFQKHKNVRKQDGENRLHKSYRATNCSSYEDNNNSAAAAATQYTALLADQRKRNAKNNSCHNPTFETASRVLPAPLLMTLSCRINYIFCDLIFKSFVNIFKIQVQTSLYVT</sequence>
<dbReference type="InterPro" id="IPR017978">
    <property type="entry name" value="GPCR_3_C"/>
</dbReference>
<evidence type="ECO:0000256" key="11">
    <source>
        <dbReference type="ARBA" id="ARBA00054813"/>
    </source>
</evidence>
<feature type="transmembrane region" description="Helical" evidence="12">
    <location>
        <begin position="153"/>
        <end position="175"/>
    </location>
</feature>
<dbReference type="InterPro" id="IPR050726">
    <property type="entry name" value="mGluR"/>
</dbReference>
<dbReference type="GO" id="GO:0004930">
    <property type="term" value="F:G protein-coupled receptor activity"/>
    <property type="evidence" value="ECO:0007669"/>
    <property type="project" value="UniProtKB-KW"/>
</dbReference>
<evidence type="ECO:0000256" key="2">
    <source>
        <dbReference type="ARBA" id="ARBA00007242"/>
    </source>
</evidence>
<dbReference type="InterPro" id="IPR017979">
    <property type="entry name" value="GPCR_3_CS"/>
</dbReference>
<dbReference type="PROSITE" id="PS50259">
    <property type="entry name" value="G_PROTEIN_RECEP_F3_4"/>
    <property type="match status" value="1"/>
</dbReference>
<evidence type="ECO:0000313" key="15">
    <source>
        <dbReference type="WBParaSite" id="jg16878.1"/>
    </source>
</evidence>
<feature type="transmembrane region" description="Helical" evidence="12">
    <location>
        <begin position="335"/>
        <end position="362"/>
    </location>
</feature>
<comment type="function">
    <text evidence="11">G-protein coupled receptor for glutamate. Ligand binding causes a conformation change that triggers signaling via guanine nucleotide-binding proteins (G proteins) and modulates the activity of down-stream effectors.</text>
</comment>